<dbReference type="InterPro" id="IPR002481">
    <property type="entry name" value="FUR"/>
</dbReference>
<keyword evidence="7 12" id="KW-0479">Metal-binding</keyword>
<evidence type="ECO:0000256" key="10">
    <source>
        <dbReference type="ARBA" id="ARBA00023125"/>
    </source>
</evidence>
<comment type="function">
    <text evidence="1">Acts as a global negative controlling element, employing Fe(2+) as a cofactor to bind the operator of the repressed genes.</text>
</comment>
<sequence>MSHIELLKEHGLKATHQRLLILKILSRCTHPTIDELYETIKEEHPSVSLATVYKNLNTLIDEGIVSRLSISNQKVKFDINEEPHIHIICKNCGEVYDCDKQTALIDEYKEKLEKNIGEKIEKISVVVNTNNCTKCKK</sequence>
<evidence type="ECO:0000256" key="7">
    <source>
        <dbReference type="ARBA" id="ARBA00022723"/>
    </source>
</evidence>
<dbReference type="FunFam" id="1.10.10.10:FF:000007">
    <property type="entry name" value="Ferric uptake regulation protein"/>
    <property type="match status" value="1"/>
</dbReference>
<dbReference type="AlphaFoldDB" id="A0A2P8R163"/>
<dbReference type="SUPFAM" id="SSF46785">
    <property type="entry name" value="Winged helix' DNA-binding domain"/>
    <property type="match status" value="1"/>
</dbReference>
<keyword evidence="5" id="KW-0963">Cytoplasm</keyword>
<comment type="subcellular location">
    <subcellularLocation>
        <location evidence="2">Cytoplasm</location>
    </subcellularLocation>
</comment>
<feature type="binding site" evidence="12">
    <location>
        <position position="89"/>
    </location>
    <ligand>
        <name>Zn(2+)</name>
        <dbReference type="ChEBI" id="CHEBI:29105"/>
    </ligand>
</feature>
<dbReference type="Pfam" id="PF01475">
    <property type="entry name" value="FUR"/>
    <property type="match status" value="1"/>
</dbReference>
<dbReference type="Proteomes" id="UP000240535">
    <property type="component" value="Unassembled WGS sequence"/>
</dbReference>
<dbReference type="CDD" id="cd07153">
    <property type="entry name" value="Fur_like"/>
    <property type="match status" value="1"/>
</dbReference>
<dbReference type="Gene3D" id="1.10.10.10">
    <property type="entry name" value="Winged helix-like DNA-binding domain superfamily/Winged helix DNA-binding domain"/>
    <property type="match status" value="1"/>
</dbReference>
<dbReference type="GO" id="GO:0008270">
    <property type="term" value="F:zinc ion binding"/>
    <property type="evidence" value="ECO:0007669"/>
    <property type="project" value="TreeGrafter"/>
</dbReference>
<evidence type="ECO:0000313" key="14">
    <source>
        <dbReference type="Proteomes" id="UP000240535"/>
    </source>
</evidence>
<dbReference type="PANTHER" id="PTHR33202">
    <property type="entry name" value="ZINC UPTAKE REGULATION PROTEIN"/>
    <property type="match status" value="1"/>
</dbReference>
<dbReference type="InterPro" id="IPR036390">
    <property type="entry name" value="WH_DNA-bd_sf"/>
</dbReference>
<reference evidence="14" key="1">
    <citation type="submission" date="2017-10" db="EMBL/GenBank/DDBJ databases">
        <title>Campylobacter species from seals.</title>
        <authorList>
            <person name="Gilbert M.J."/>
            <person name="Zomer A.L."/>
            <person name="Timmerman A.J."/>
            <person name="Duim B."/>
            <person name="Wagenaar J.A."/>
        </authorList>
    </citation>
    <scope>NUCLEOTIDE SEQUENCE [LARGE SCALE GENOMIC DNA]</scope>
    <source>
        <strain evidence="14">17S00004-5</strain>
    </source>
</reference>
<evidence type="ECO:0000256" key="5">
    <source>
        <dbReference type="ARBA" id="ARBA00022490"/>
    </source>
</evidence>
<dbReference type="RefSeq" id="WP_106870891.1">
    <property type="nucleotide sequence ID" value="NZ_CP053841.1"/>
</dbReference>
<name>A0A2P8R163_9BACT</name>
<dbReference type="EMBL" id="PDHH01000003">
    <property type="protein sequence ID" value="PSM52235.1"/>
    <property type="molecule type" value="Genomic_DNA"/>
</dbReference>
<dbReference type="GO" id="GO:0045892">
    <property type="term" value="P:negative regulation of DNA-templated transcription"/>
    <property type="evidence" value="ECO:0007669"/>
    <property type="project" value="TreeGrafter"/>
</dbReference>
<comment type="caution">
    <text evidence="13">The sequence shown here is derived from an EMBL/GenBank/DDBJ whole genome shotgun (WGS) entry which is preliminary data.</text>
</comment>
<evidence type="ECO:0000256" key="12">
    <source>
        <dbReference type="PIRSR" id="PIRSR602481-1"/>
    </source>
</evidence>
<keyword evidence="6" id="KW-0678">Repressor</keyword>
<comment type="similarity">
    <text evidence="3">Belongs to the Fur family.</text>
</comment>
<keyword evidence="10" id="KW-0238">DNA-binding</keyword>
<keyword evidence="14" id="KW-1185">Reference proteome</keyword>
<evidence type="ECO:0000256" key="9">
    <source>
        <dbReference type="ARBA" id="ARBA00023015"/>
    </source>
</evidence>
<proteinExistence type="inferred from homology"/>
<evidence type="ECO:0000256" key="1">
    <source>
        <dbReference type="ARBA" id="ARBA00002997"/>
    </source>
</evidence>
<feature type="binding site" evidence="12">
    <location>
        <position position="135"/>
    </location>
    <ligand>
        <name>Zn(2+)</name>
        <dbReference type="ChEBI" id="CHEBI:29105"/>
    </ligand>
</feature>
<dbReference type="Gene3D" id="3.30.1490.190">
    <property type="match status" value="1"/>
</dbReference>
<evidence type="ECO:0000256" key="8">
    <source>
        <dbReference type="ARBA" id="ARBA00022833"/>
    </source>
</evidence>
<dbReference type="GO" id="GO:0005737">
    <property type="term" value="C:cytoplasm"/>
    <property type="evidence" value="ECO:0007669"/>
    <property type="project" value="UniProtKB-SubCell"/>
</dbReference>
<evidence type="ECO:0000256" key="6">
    <source>
        <dbReference type="ARBA" id="ARBA00022491"/>
    </source>
</evidence>
<keyword evidence="9" id="KW-0805">Transcription regulation</keyword>
<dbReference type="GO" id="GO:0003700">
    <property type="term" value="F:DNA-binding transcription factor activity"/>
    <property type="evidence" value="ECO:0007669"/>
    <property type="project" value="InterPro"/>
</dbReference>
<feature type="binding site" evidence="12">
    <location>
        <position position="132"/>
    </location>
    <ligand>
        <name>Zn(2+)</name>
        <dbReference type="ChEBI" id="CHEBI:29105"/>
    </ligand>
</feature>
<comment type="cofactor">
    <cofactor evidence="12">
        <name>Zn(2+)</name>
        <dbReference type="ChEBI" id="CHEBI:29105"/>
    </cofactor>
    <text evidence="12">Binds 1 zinc ion per subunit.</text>
</comment>
<feature type="binding site" evidence="12">
    <location>
        <position position="92"/>
    </location>
    <ligand>
        <name>Zn(2+)</name>
        <dbReference type="ChEBI" id="CHEBI:29105"/>
    </ligand>
</feature>
<organism evidence="13 14">
    <name type="scientific">Campylobacter blaseri</name>
    <dbReference type="NCBI Taxonomy" id="2042961"/>
    <lineage>
        <taxon>Bacteria</taxon>
        <taxon>Pseudomonadati</taxon>
        <taxon>Campylobacterota</taxon>
        <taxon>Epsilonproteobacteria</taxon>
        <taxon>Campylobacterales</taxon>
        <taxon>Campylobacteraceae</taxon>
        <taxon>Campylobacter</taxon>
    </lineage>
</organism>
<evidence type="ECO:0000256" key="2">
    <source>
        <dbReference type="ARBA" id="ARBA00004496"/>
    </source>
</evidence>
<evidence type="ECO:0000256" key="3">
    <source>
        <dbReference type="ARBA" id="ARBA00007957"/>
    </source>
</evidence>
<accession>A0A2P8R163</accession>
<keyword evidence="8 12" id="KW-0862">Zinc</keyword>
<dbReference type="GO" id="GO:0000976">
    <property type="term" value="F:transcription cis-regulatory region binding"/>
    <property type="evidence" value="ECO:0007669"/>
    <property type="project" value="TreeGrafter"/>
</dbReference>
<dbReference type="OrthoDB" id="8659436at2"/>
<dbReference type="GO" id="GO:1900376">
    <property type="term" value="P:regulation of secondary metabolite biosynthetic process"/>
    <property type="evidence" value="ECO:0007669"/>
    <property type="project" value="TreeGrafter"/>
</dbReference>
<evidence type="ECO:0000256" key="4">
    <source>
        <dbReference type="ARBA" id="ARBA00020910"/>
    </source>
</evidence>
<evidence type="ECO:0000313" key="13">
    <source>
        <dbReference type="EMBL" id="PSM52235.1"/>
    </source>
</evidence>
<evidence type="ECO:0000256" key="11">
    <source>
        <dbReference type="ARBA" id="ARBA00023163"/>
    </source>
</evidence>
<gene>
    <name evidence="13" type="ORF">CQ405_04050</name>
</gene>
<protein>
    <recommendedName>
        <fullName evidence="4">Ferric uptake regulation protein</fullName>
    </recommendedName>
</protein>
<dbReference type="InterPro" id="IPR043135">
    <property type="entry name" value="Fur_C"/>
</dbReference>
<dbReference type="InterPro" id="IPR036388">
    <property type="entry name" value="WH-like_DNA-bd_sf"/>
</dbReference>
<keyword evidence="11" id="KW-0804">Transcription</keyword>
<dbReference type="PANTHER" id="PTHR33202:SF7">
    <property type="entry name" value="FERRIC UPTAKE REGULATION PROTEIN"/>
    <property type="match status" value="1"/>
</dbReference>